<evidence type="ECO:0000256" key="3">
    <source>
        <dbReference type="ARBA" id="ARBA00022676"/>
    </source>
</evidence>
<dbReference type="RefSeq" id="WP_106166048.1">
    <property type="nucleotide sequence ID" value="NZ_JAVKZF010000002.1"/>
</dbReference>
<protein>
    <submittedName>
        <fullName evidence="6">Glycosyl transferase</fullName>
    </submittedName>
</protein>
<dbReference type="GO" id="GO:0016757">
    <property type="term" value="F:glycosyltransferase activity"/>
    <property type="evidence" value="ECO:0007669"/>
    <property type="project" value="UniProtKB-KW"/>
</dbReference>
<evidence type="ECO:0000259" key="5">
    <source>
        <dbReference type="Pfam" id="PF00535"/>
    </source>
</evidence>
<proteinExistence type="inferred from homology"/>
<dbReference type="Pfam" id="PF00535">
    <property type="entry name" value="Glycos_transf_2"/>
    <property type="match status" value="1"/>
</dbReference>
<evidence type="ECO:0000256" key="1">
    <source>
        <dbReference type="ARBA" id="ARBA00004776"/>
    </source>
</evidence>
<dbReference type="EMBL" id="RSCK01000051">
    <property type="protein sequence ID" value="RUT08744.1"/>
    <property type="molecule type" value="Genomic_DNA"/>
</dbReference>
<gene>
    <name evidence="6" type="ORF">DSM107010_46600</name>
</gene>
<evidence type="ECO:0000313" key="6">
    <source>
        <dbReference type="EMBL" id="RUT08744.1"/>
    </source>
</evidence>
<dbReference type="InterPro" id="IPR029044">
    <property type="entry name" value="Nucleotide-diphossugar_trans"/>
</dbReference>
<comment type="similarity">
    <text evidence="2">Belongs to the glycosyltransferase 2 family.</text>
</comment>
<evidence type="ECO:0000256" key="4">
    <source>
        <dbReference type="ARBA" id="ARBA00022679"/>
    </source>
</evidence>
<dbReference type="PANTHER" id="PTHR43179:SF12">
    <property type="entry name" value="GALACTOFURANOSYLTRANSFERASE GLFT2"/>
    <property type="match status" value="1"/>
</dbReference>
<organism evidence="6 7">
    <name type="scientific">Chroococcidiopsis cubana SAG 39.79</name>
    <dbReference type="NCBI Taxonomy" id="388085"/>
    <lineage>
        <taxon>Bacteria</taxon>
        <taxon>Bacillati</taxon>
        <taxon>Cyanobacteriota</taxon>
        <taxon>Cyanophyceae</taxon>
        <taxon>Chroococcidiopsidales</taxon>
        <taxon>Chroococcidiopsidaceae</taxon>
        <taxon>Chroococcidiopsis</taxon>
    </lineage>
</organism>
<reference evidence="6 7" key="1">
    <citation type="journal article" date="2019" name="Genome Biol. Evol.">
        <title>Day and night: Metabolic profiles and evolutionary relationships of six axenic non-marine cyanobacteria.</title>
        <authorList>
            <person name="Will S.E."/>
            <person name="Henke P."/>
            <person name="Boedeker C."/>
            <person name="Huang S."/>
            <person name="Brinkmann H."/>
            <person name="Rohde M."/>
            <person name="Jarek M."/>
            <person name="Friedl T."/>
            <person name="Seufert S."/>
            <person name="Schumacher M."/>
            <person name="Overmann J."/>
            <person name="Neumann-Schaal M."/>
            <person name="Petersen J."/>
        </authorList>
    </citation>
    <scope>NUCLEOTIDE SEQUENCE [LARGE SCALE GENOMIC DNA]</scope>
    <source>
        <strain evidence="6 7">SAG 39.79</strain>
    </source>
</reference>
<comment type="pathway">
    <text evidence="1">Cell wall biogenesis; cell wall polysaccharide biosynthesis.</text>
</comment>
<keyword evidence="3" id="KW-0328">Glycosyltransferase</keyword>
<dbReference type="SUPFAM" id="SSF53448">
    <property type="entry name" value="Nucleotide-diphospho-sugar transferases"/>
    <property type="match status" value="1"/>
</dbReference>
<evidence type="ECO:0000256" key="2">
    <source>
        <dbReference type="ARBA" id="ARBA00006739"/>
    </source>
</evidence>
<dbReference type="CDD" id="cd06423">
    <property type="entry name" value="CESA_like"/>
    <property type="match status" value="1"/>
</dbReference>
<dbReference type="Gene3D" id="3.90.550.10">
    <property type="entry name" value="Spore Coat Polysaccharide Biosynthesis Protein SpsA, Chain A"/>
    <property type="match status" value="1"/>
</dbReference>
<dbReference type="InterPro" id="IPR001173">
    <property type="entry name" value="Glyco_trans_2-like"/>
</dbReference>
<comment type="caution">
    <text evidence="6">The sequence shown here is derived from an EMBL/GenBank/DDBJ whole genome shotgun (WGS) entry which is preliminary data.</text>
</comment>
<name>A0AB37UEL9_9CYAN</name>
<sequence length="318" mass="35958">MMISVLIPTYRRSQDLARCLVALQQQARPADEVLVVVRDSDTETWQLLAELDPHALPIRTVKVGVPGVVAAMNAGVDVAKGEIIAITDDDAAPHADWLERIEAHYLADEKVGGVGGRDRMHYGTQLVEGQSHVVGRLQWFGRAIGNHHLGVGNAREVDILKGVNSSYRRSAIAHIRFDERMRGTGAQVHHELMLCLTLKRAGWKLIYDPAIVVDHYLGQRFDEDRRNQFNAIAFSNMTYNETLSLLEHLSPIRRTAFAIWAVLVGTRDAWGLVQLLRFLPSQRKLAWQKWLASMHGRWQAWLTWSNGDRSSEVWAQHL</sequence>
<feature type="domain" description="Glycosyltransferase 2-like" evidence="5">
    <location>
        <begin position="4"/>
        <end position="171"/>
    </location>
</feature>
<accession>A0AB37UEL9</accession>
<evidence type="ECO:0000313" key="7">
    <source>
        <dbReference type="Proteomes" id="UP000282574"/>
    </source>
</evidence>
<keyword evidence="4 6" id="KW-0808">Transferase</keyword>
<dbReference type="Proteomes" id="UP000282574">
    <property type="component" value="Unassembled WGS sequence"/>
</dbReference>
<dbReference type="PANTHER" id="PTHR43179">
    <property type="entry name" value="RHAMNOSYLTRANSFERASE WBBL"/>
    <property type="match status" value="1"/>
</dbReference>
<keyword evidence="7" id="KW-1185">Reference proteome</keyword>
<dbReference type="AlphaFoldDB" id="A0AB37UEL9"/>